<organism evidence="2 3">
    <name type="scientific">Oryzomonas japonica</name>
    <dbReference type="NCBI Taxonomy" id="2603858"/>
    <lineage>
        <taxon>Bacteria</taxon>
        <taxon>Pseudomonadati</taxon>
        <taxon>Thermodesulfobacteriota</taxon>
        <taxon>Desulfuromonadia</taxon>
        <taxon>Geobacterales</taxon>
        <taxon>Geobacteraceae</taxon>
        <taxon>Oryzomonas</taxon>
    </lineage>
</organism>
<protein>
    <submittedName>
        <fullName evidence="2">Diguanylate cyclase</fullName>
    </submittedName>
</protein>
<gene>
    <name evidence="2" type="ORF">F6V25_10520</name>
</gene>
<dbReference type="PANTHER" id="PTHR42983">
    <property type="entry name" value="DINITROGENASE IRON-MOLYBDENUM COFACTOR PROTEIN-RELATED"/>
    <property type="match status" value="1"/>
</dbReference>
<keyword evidence="3" id="KW-1185">Reference proteome</keyword>
<reference evidence="2 3" key="1">
    <citation type="submission" date="2019-09" db="EMBL/GenBank/DDBJ databases">
        <title>Geobacter sp. Red96, a novel strain isolated from paddy soil.</title>
        <authorList>
            <person name="Xu Z."/>
            <person name="Masuda Y."/>
            <person name="Itoh H."/>
            <person name="Senoo K."/>
        </authorList>
    </citation>
    <scope>NUCLEOTIDE SEQUENCE [LARGE SCALE GENOMIC DNA]</scope>
    <source>
        <strain evidence="2 3">Red96</strain>
    </source>
</reference>
<dbReference type="InterPro" id="IPR036105">
    <property type="entry name" value="DiNase_FeMo-co_biosyn_sf"/>
</dbReference>
<dbReference type="EMBL" id="VZQZ01000006">
    <property type="protein sequence ID" value="KAB0665051.1"/>
    <property type="molecule type" value="Genomic_DNA"/>
</dbReference>
<dbReference type="Gene3D" id="3.30.420.130">
    <property type="entry name" value="Dinitrogenase iron-molybdenum cofactor biosynthesis domain"/>
    <property type="match status" value="1"/>
</dbReference>
<proteinExistence type="predicted"/>
<evidence type="ECO:0000313" key="2">
    <source>
        <dbReference type="EMBL" id="KAB0665051.1"/>
    </source>
</evidence>
<dbReference type="AlphaFoldDB" id="A0A7J4ZQA0"/>
<dbReference type="RefSeq" id="WP_151128538.1">
    <property type="nucleotide sequence ID" value="NZ_VZQZ01000006.1"/>
</dbReference>
<name>A0A7J4ZQA0_9BACT</name>
<evidence type="ECO:0000313" key="3">
    <source>
        <dbReference type="Proteomes" id="UP000420562"/>
    </source>
</evidence>
<sequence length="131" mass="13785">MKICFPVASDAGLESPVYNHFGSAPLFVVVDTETRTAEALQNNDQQHQHGACSPLKALGTDRFDGIVVTGIGGGALNGLHRMGLKVFQAYEGTIGENVDRFVQGALSEFLPQHTCGGHGQKGHGHGGSCCH</sequence>
<comment type="caution">
    <text evidence="2">The sequence shown here is derived from an EMBL/GenBank/DDBJ whole genome shotgun (WGS) entry which is preliminary data.</text>
</comment>
<feature type="domain" description="Dinitrogenase iron-molybdenum cofactor biosynthesis" evidence="1">
    <location>
        <begin position="14"/>
        <end position="102"/>
    </location>
</feature>
<dbReference type="Proteomes" id="UP000420562">
    <property type="component" value="Unassembled WGS sequence"/>
</dbReference>
<evidence type="ECO:0000259" key="1">
    <source>
        <dbReference type="Pfam" id="PF02579"/>
    </source>
</evidence>
<dbReference type="InterPro" id="IPR003731">
    <property type="entry name" value="Di-Nase_FeMo-co_biosynth"/>
</dbReference>
<dbReference type="SUPFAM" id="SSF53146">
    <property type="entry name" value="Nitrogenase accessory factor-like"/>
    <property type="match status" value="1"/>
</dbReference>
<accession>A0A7J4ZQA0</accession>
<dbReference type="PANTHER" id="PTHR42983:SF1">
    <property type="entry name" value="IRON-MOLYBDENUM PROTEIN"/>
    <property type="match status" value="1"/>
</dbReference>
<dbReference type="Pfam" id="PF02579">
    <property type="entry name" value="Nitro_FeMo-Co"/>
    <property type="match status" value="1"/>
</dbReference>